<gene>
    <name evidence="1" type="ORF">PR001_g16227</name>
    <name evidence="2" type="ORF">PR002_g15232</name>
    <name evidence="3" type="ORF">PR003_g23580</name>
</gene>
<sequence>MAFLMKTVFCIARVFIASCASLLLVLKPSLGRDDTCIRVFSSDKSTVLDII</sequence>
<comment type="caution">
    <text evidence="1">The sequence shown here is derived from an EMBL/GenBank/DDBJ whole genome shotgun (WGS) entry which is preliminary data.</text>
</comment>
<dbReference type="AlphaFoldDB" id="A0A6A3KSE8"/>
<accession>A0A6A3KSE8</accession>
<dbReference type="Proteomes" id="UP000434957">
    <property type="component" value="Unassembled WGS sequence"/>
</dbReference>
<dbReference type="Proteomes" id="UP000429607">
    <property type="component" value="Unassembled WGS sequence"/>
</dbReference>
<reference evidence="4 6" key="1">
    <citation type="submission" date="2018-09" db="EMBL/GenBank/DDBJ databases">
        <title>Genomic investigation of the strawberry pathogen Phytophthora fragariae indicates pathogenicity is determined by transcriptional variation in three key races.</title>
        <authorList>
            <person name="Adams T.M."/>
            <person name="Armitage A.D."/>
            <person name="Sobczyk M.K."/>
            <person name="Bates H.J."/>
            <person name="Dunwell J.M."/>
            <person name="Nellist C.F."/>
            <person name="Harrison R.J."/>
        </authorList>
    </citation>
    <scope>NUCLEOTIDE SEQUENCE [LARGE SCALE GENOMIC DNA]</scope>
    <source>
        <strain evidence="1 4">SCRP249</strain>
        <strain evidence="2 6">SCRP324</strain>
        <strain evidence="3 5">SCRP333</strain>
    </source>
</reference>
<evidence type="ECO:0000313" key="4">
    <source>
        <dbReference type="Proteomes" id="UP000429607"/>
    </source>
</evidence>
<proteinExistence type="predicted"/>
<dbReference type="EMBL" id="QXFT01002513">
    <property type="protein sequence ID" value="KAE9297123.1"/>
    <property type="molecule type" value="Genomic_DNA"/>
</dbReference>
<dbReference type="Proteomes" id="UP000435112">
    <property type="component" value="Unassembled WGS sequence"/>
</dbReference>
<evidence type="ECO:0000313" key="2">
    <source>
        <dbReference type="EMBL" id="KAE9010927.1"/>
    </source>
</evidence>
<evidence type="ECO:0000313" key="6">
    <source>
        <dbReference type="Proteomes" id="UP000435112"/>
    </source>
</evidence>
<protein>
    <submittedName>
        <fullName evidence="1">Uncharacterized protein</fullName>
    </submittedName>
</protein>
<keyword evidence="5" id="KW-1185">Reference proteome</keyword>
<evidence type="ECO:0000313" key="3">
    <source>
        <dbReference type="EMBL" id="KAE9297123.1"/>
    </source>
</evidence>
<name>A0A6A3KSE8_9STRA</name>
<organism evidence="1 4">
    <name type="scientific">Phytophthora rubi</name>
    <dbReference type="NCBI Taxonomy" id="129364"/>
    <lineage>
        <taxon>Eukaryota</taxon>
        <taxon>Sar</taxon>
        <taxon>Stramenopiles</taxon>
        <taxon>Oomycota</taxon>
        <taxon>Peronosporomycetes</taxon>
        <taxon>Peronosporales</taxon>
        <taxon>Peronosporaceae</taxon>
        <taxon>Phytophthora</taxon>
    </lineage>
</organism>
<evidence type="ECO:0000313" key="5">
    <source>
        <dbReference type="Proteomes" id="UP000434957"/>
    </source>
</evidence>
<dbReference type="EMBL" id="QXFV01001268">
    <property type="protein sequence ID" value="KAE9010251.1"/>
    <property type="molecule type" value="Genomic_DNA"/>
</dbReference>
<dbReference type="EMBL" id="QXFU01001094">
    <property type="protein sequence ID" value="KAE9010927.1"/>
    <property type="molecule type" value="Genomic_DNA"/>
</dbReference>
<evidence type="ECO:0000313" key="1">
    <source>
        <dbReference type="EMBL" id="KAE9010251.1"/>
    </source>
</evidence>